<dbReference type="AlphaFoldDB" id="A0A0C9ZHQ2"/>
<dbReference type="PROSITE" id="PS50011">
    <property type="entry name" value="PROTEIN_KINASE_DOM"/>
    <property type="match status" value="1"/>
</dbReference>
<dbReference type="InterPro" id="IPR015943">
    <property type="entry name" value="WD40/YVTN_repeat-like_dom_sf"/>
</dbReference>
<dbReference type="InterPro" id="IPR020472">
    <property type="entry name" value="WD40_PAC1"/>
</dbReference>
<feature type="repeat" description="WD" evidence="3">
    <location>
        <begin position="477"/>
        <end position="517"/>
    </location>
</feature>
<feature type="repeat" description="WD" evidence="3">
    <location>
        <begin position="519"/>
        <end position="560"/>
    </location>
</feature>
<dbReference type="Gene3D" id="2.130.10.10">
    <property type="entry name" value="YVTN repeat-like/Quinoprotein amine dehydrogenase"/>
    <property type="match status" value="3"/>
</dbReference>
<dbReference type="GO" id="GO:0005524">
    <property type="term" value="F:ATP binding"/>
    <property type="evidence" value="ECO:0007669"/>
    <property type="project" value="InterPro"/>
</dbReference>
<dbReference type="InterPro" id="IPR008271">
    <property type="entry name" value="Ser/Thr_kinase_AS"/>
</dbReference>
<dbReference type="CDD" id="cd00200">
    <property type="entry name" value="WD40"/>
    <property type="match status" value="1"/>
</dbReference>
<reference evidence="6" key="2">
    <citation type="submission" date="2015-01" db="EMBL/GenBank/DDBJ databases">
        <title>Evolutionary Origins and Diversification of the Mycorrhizal Mutualists.</title>
        <authorList>
            <consortium name="DOE Joint Genome Institute"/>
            <consortium name="Mycorrhizal Genomics Consortium"/>
            <person name="Kohler A."/>
            <person name="Kuo A."/>
            <person name="Nagy L.G."/>
            <person name="Floudas D."/>
            <person name="Copeland A."/>
            <person name="Barry K.W."/>
            <person name="Cichocki N."/>
            <person name="Veneault-Fourrey C."/>
            <person name="LaButti K."/>
            <person name="Lindquist E.A."/>
            <person name="Lipzen A."/>
            <person name="Lundell T."/>
            <person name="Morin E."/>
            <person name="Murat C."/>
            <person name="Riley R."/>
            <person name="Ohm R."/>
            <person name="Sun H."/>
            <person name="Tunlid A."/>
            <person name="Henrissat B."/>
            <person name="Grigoriev I.V."/>
            <person name="Hibbett D.S."/>
            <person name="Martin F."/>
        </authorList>
    </citation>
    <scope>NUCLEOTIDE SEQUENCE [LARGE SCALE GENOMIC DNA]</scope>
    <source>
        <strain evidence="6">441</strain>
    </source>
</reference>
<evidence type="ECO:0000313" key="5">
    <source>
        <dbReference type="EMBL" id="KIK21992.1"/>
    </source>
</evidence>
<dbReference type="InterPro" id="IPR019775">
    <property type="entry name" value="WD40_repeat_CS"/>
</dbReference>
<keyword evidence="2" id="KW-0677">Repeat</keyword>
<keyword evidence="1 3" id="KW-0853">WD repeat</keyword>
<evidence type="ECO:0000256" key="2">
    <source>
        <dbReference type="ARBA" id="ARBA00022737"/>
    </source>
</evidence>
<accession>A0A0C9ZHQ2</accession>
<feature type="repeat" description="WD" evidence="3">
    <location>
        <begin position="562"/>
        <end position="603"/>
    </location>
</feature>
<dbReference type="InterPro" id="IPR001680">
    <property type="entry name" value="WD40_rpt"/>
</dbReference>
<feature type="repeat" description="WD" evidence="3">
    <location>
        <begin position="435"/>
        <end position="476"/>
    </location>
</feature>
<dbReference type="SMART" id="SM00320">
    <property type="entry name" value="WD40"/>
    <property type="match status" value="7"/>
</dbReference>
<dbReference type="SMART" id="SM00220">
    <property type="entry name" value="S_TKc"/>
    <property type="match status" value="1"/>
</dbReference>
<protein>
    <recommendedName>
        <fullName evidence="4">Protein kinase domain-containing protein</fullName>
    </recommendedName>
</protein>
<dbReference type="PRINTS" id="PR00320">
    <property type="entry name" value="GPROTEINBRPT"/>
</dbReference>
<keyword evidence="6" id="KW-1185">Reference proteome</keyword>
<feature type="repeat" description="WD" evidence="3">
    <location>
        <begin position="605"/>
        <end position="642"/>
    </location>
</feature>
<dbReference type="InterPro" id="IPR000719">
    <property type="entry name" value="Prot_kinase_dom"/>
</dbReference>
<gene>
    <name evidence="5" type="ORF">PISMIDRAFT_680749</name>
</gene>
<dbReference type="OrthoDB" id="538223at2759"/>
<dbReference type="InterPro" id="IPR036322">
    <property type="entry name" value="WD40_repeat_dom_sf"/>
</dbReference>
<dbReference type="PROSITE" id="PS00678">
    <property type="entry name" value="WD_REPEATS_1"/>
    <property type="match status" value="4"/>
</dbReference>
<dbReference type="Pfam" id="PF07714">
    <property type="entry name" value="PK_Tyr_Ser-Thr"/>
    <property type="match status" value="1"/>
</dbReference>
<dbReference type="PROSITE" id="PS50082">
    <property type="entry name" value="WD_REPEATS_2"/>
    <property type="match status" value="7"/>
</dbReference>
<dbReference type="Pfam" id="PF00400">
    <property type="entry name" value="WD40"/>
    <property type="match status" value="7"/>
</dbReference>
<feature type="repeat" description="WD" evidence="3">
    <location>
        <begin position="349"/>
        <end position="382"/>
    </location>
</feature>
<dbReference type="SUPFAM" id="SSF50978">
    <property type="entry name" value="WD40 repeat-like"/>
    <property type="match status" value="1"/>
</dbReference>
<feature type="repeat" description="WD" evidence="3">
    <location>
        <begin position="392"/>
        <end position="433"/>
    </location>
</feature>
<dbReference type="PANTHER" id="PTHR45333:SF1">
    <property type="entry name" value="CHROMOSOME UNDETERMINED SCAFFOLD_625, WHOLE GENOME SHOTGUN SEQUENCE"/>
    <property type="match status" value="1"/>
</dbReference>
<dbReference type="GO" id="GO:0004672">
    <property type="term" value="F:protein kinase activity"/>
    <property type="evidence" value="ECO:0007669"/>
    <property type="project" value="InterPro"/>
</dbReference>
<dbReference type="PROSITE" id="PS50294">
    <property type="entry name" value="WD_REPEATS_REGION"/>
    <property type="match status" value="7"/>
</dbReference>
<reference evidence="5 6" key="1">
    <citation type="submission" date="2014-04" db="EMBL/GenBank/DDBJ databases">
        <authorList>
            <consortium name="DOE Joint Genome Institute"/>
            <person name="Kuo A."/>
            <person name="Kohler A."/>
            <person name="Costa M.D."/>
            <person name="Nagy L.G."/>
            <person name="Floudas D."/>
            <person name="Copeland A."/>
            <person name="Barry K.W."/>
            <person name="Cichocki N."/>
            <person name="Veneault-Fourrey C."/>
            <person name="LaButti K."/>
            <person name="Lindquist E.A."/>
            <person name="Lipzen A."/>
            <person name="Lundell T."/>
            <person name="Morin E."/>
            <person name="Murat C."/>
            <person name="Sun H."/>
            <person name="Tunlid A."/>
            <person name="Henrissat B."/>
            <person name="Grigoriev I.V."/>
            <person name="Hibbett D.S."/>
            <person name="Martin F."/>
            <person name="Nordberg H.P."/>
            <person name="Cantor M.N."/>
            <person name="Hua S.X."/>
        </authorList>
    </citation>
    <scope>NUCLEOTIDE SEQUENCE [LARGE SCALE GENOMIC DNA]</scope>
    <source>
        <strain evidence="5 6">441</strain>
    </source>
</reference>
<dbReference type="HOGENOM" id="CLU_426479_0_0_1"/>
<evidence type="ECO:0000256" key="3">
    <source>
        <dbReference type="PROSITE-ProRule" id="PRU00221"/>
    </source>
</evidence>
<dbReference type="Gene3D" id="1.10.510.10">
    <property type="entry name" value="Transferase(Phosphotransferase) domain 1"/>
    <property type="match status" value="1"/>
</dbReference>
<name>A0A0C9ZHQ2_9AGAM</name>
<feature type="domain" description="Protein kinase" evidence="4">
    <location>
        <begin position="29"/>
        <end position="300"/>
    </location>
</feature>
<dbReference type="STRING" id="765257.A0A0C9ZHQ2"/>
<dbReference type="EMBL" id="KN833744">
    <property type="protein sequence ID" value="KIK21992.1"/>
    <property type="molecule type" value="Genomic_DNA"/>
</dbReference>
<evidence type="ECO:0000259" key="4">
    <source>
        <dbReference type="PROSITE" id="PS50011"/>
    </source>
</evidence>
<dbReference type="SUPFAM" id="SSF56112">
    <property type="entry name" value="Protein kinase-like (PK-like)"/>
    <property type="match status" value="1"/>
</dbReference>
<dbReference type="InterPro" id="IPR011009">
    <property type="entry name" value="Kinase-like_dom_sf"/>
</dbReference>
<evidence type="ECO:0000256" key="1">
    <source>
        <dbReference type="ARBA" id="ARBA00022574"/>
    </source>
</evidence>
<dbReference type="PROSITE" id="PS00108">
    <property type="entry name" value="PROTEIN_KINASE_ST"/>
    <property type="match status" value="1"/>
</dbReference>
<dbReference type="PANTHER" id="PTHR45333">
    <property type="entry name" value="MEMBRANE PROTEIN-RELATED"/>
    <property type="match status" value="1"/>
</dbReference>
<proteinExistence type="predicted"/>
<organism evidence="5 6">
    <name type="scientific">Pisolithus microcarpus 441</name>
    <dbReference type="NCBI Taxonomy" id="765257"/>
    <lineage>
        <taxon>Eukaryota</taxon>
        <taxon>Fungi</taxon>
        <taxon>Dikarya</taxon>
        <taxon>Basidiomycota</taxon>
        <taxon>Agaricomycotina</taxon>
        <taxon>Agaricomycetes</taxon>
        <taxon>Agaricomycetidae</taxon>
        <taxon>Boletales</taxon>
        <taxon>Sclerodermatineae</taxon>
        <taxon>Pisolithaceae</taxon>
        <taxon>Pisolithus</taxon>
    </lineage>
</organism>
<sequence length="642" mass="69721">MDTCALFHRYWALASESGYGDDLSGQIRRSHGRRPQHGSTANVYHGTFIPNGLEVAIKTFPSTLSGMGDGSEVLAGLKCIFREVHIWSKLRHENIVPMLGMSKDFECTISVISAWMPMGNAYDYVQNTNNDPRPLLRDIASGLGYLHGHELGPVVHGDLKGLNVLVSSDRRALLTDFGLASMNTSTFNMTVEAIRGGSYQWMAPELLDNCVATTESDVWAFGMTALELFTRAVPFPDCHSVANVVGSLILGRLPPRPTQESTQFRLTSTWWEICTSCWRRDPSRRPTVDEIAERVGRAMYDTAPASFTASSHAYAPTMDTMQSRLSFTGDGPRSAPITDNDNLLPCATLSGLADKILSLSFSPDGTQIASGSANGLICHWDVHRRAQVGPLSRGHQHWVRSVAFSPNGQWIASASYDGTVRTWDVHNGVQIGSSLQGHQGKVFSVAISPTGGGIASGSADKTIGLWDVQAGKQVCALVGHTDKVQSVSASQSRIFVSGSHDKTVRLWDARAREPVGRPFEGHTGMVWSVVFSPDGRQVVSSSQDGCLCVWDVRNSSRVRHRLEGHTDEVTSVAFSPCGRRLVSGSMDSNVFVWDAQSGARVGASLRGNAGWVRCVAFSPDDGRQIISGTEGGSICIWNERIH</sequence>
<dbReference type="Proteomes" id="UP000054018">
    <property type="component" value="Unassembled WGS sequence"/>
</dbReference>
<evidence type="ECO:0000313" key="6">
    <source>
        <dbReference type="Proteomes" id="UP000054018"/>
    </source>
</evidence>
<dbReference type="InterPro" id="IPR001245">
    <property type="entry name" value="Ser-Thr/Tyr_kinase_cat_dom"/>
</dbReference>